<feature type="non-terminal residue" evidence="2">
    <location>
        <position position="1"/>
    </location>
</feature>
<evidence type="ECO:0000313" key="2">
    <source>
        <dbReference type="EMBL" id="JAT33226.1"/>
    </source>
</evidence>
<accession>A0A1B6MBB9</accession>
<gene>
    <name evidence="2" type="ORF">g.43395</name>
</gene>
<protein>
    <submittedName>
        <fullName evidence="2">Uncharacterized protein</fullName>
    </submittedName>
</protein>
<feature type="compositionally biased region" description="Basic and acidic residues" evidence="1">
    <location>
        <begin position="93"/>
        <end position="102"/>
    </location>
</feature>
<feature type="compositionally biased region" description="Polar residues" evidence="1">
    <location>
        <begin position="104"/>
        <end position="115"/>
    </location>
</feature>
<feature type="region of interest" description="Disordered" evidence="1">
    <location>
        <begin position="1"/>
        <end position="20"/>
    </location>
</feature>
<feature type="non-terminal residue" evidence="2">
    <location>
        <position position="115"/>
    </location>
</feature>
<organism evidence="2">
    <name type="scientific">Graphocephala atropunctata</name>
    <dbReference type="NCBI Taxonomy" id="36148"/>
    <lineage>
        <taxon>Eukaryota</taxon>
        <taxon>Metazoa</taxon>
        <taxon>Ecdysozoa</taxon>
        <taxon>Arthropoda</taxon>
        <taxon>Hexapoda</taxon>
        <taxon>Insecta</taxon>
        <taxon>Pterygota</taxon>
        <taxon>Neoptera</taxon>
        <taxon>Paraneoptera</taxon>
        <taxon>Hemiptera</taxon>
        <taxon>Auchenorrhyncha</taxon>
        <taxon>Membracoidea</taxon>
        <taxon>Cicadellidae</taxon>
        <taxon>Cicadellinae</taxon>
        <taxon>Cicadellini</taxon>
        <taxon>Graphocephala</taxon>
    </lineage>
</organism>
<reference evidence="2" key="1">
    <citation type="submission" date="2015-11" db="EMBL/GenBank/DDBJ databases">
        <title>De novo transcriptome assembly of four potential Pierce s Disease insect vectors from Arizona vineyards.</title>
        <authorList>
            <person name="Tassone E.E."/>
        </authorList>
    </citation>
    <scope>NUCLEOTIDE SEQUENCE</scope>
</reference>
<sequence length="115" mass="12958">EQTDITQMKPYQIHQHQETNLVDPIISTEEGFHPAERQISPQKGTETDLIENRSAFESTWLRNKDIPTQTETKNNAISKSLTKIKLNSDEVAMKESASDLKIEVSTTQGGNSDED</sequence>
<proteinExistence type="predicted"/>
<name>A0A1B6MBB9_9HEMI</name>
<dbReference type="AlphaFoldDB" id="A0A1B6MBB9"/>
<evidence type="ECO:0000256" key="1">
    <source>
        <dbReference type="SAM" id="MobiDB-lite"/>
    </source>
</evidence>
<dbReference type="EMBL" id="GEBQ01006751">
    <property type="protein sequence ID" value="JAT33226.1"/>
    <property type="molecule type" value="Transcribed_RNA"/>
</dbReference>
<feature type="region of interest" description="Disordered" evidence="1">
    <location>
        <begin position="93"/>
        <end position="115"/>
    </location>
</feature>